<protein>
    <recommendedName>
        <fullName evidence="3">S-adenosyl methyltransferase</fullName>
    </recommendedName>
</protein>
<organism evidence="1 2">
    <name type="scientific">Planobispora takensis</name>
    <dbReference type="NCBI Taxonomy" id="1367882"/>
    <lineage>
        <taxon>Bacteria</taxon>
        <taxon>Bacillati</taxon>
        <taxon>Actinomycetota</taxon>
        <taxon>Actinomycetes</taxon>
        <taxon>Streptosporangiales</taxon>
        <taxon>Streptosporangiaceae</taxon>
        <taxon>Planobispora</taxon>
    </lineage>
</organism>
<name>A0A8J3T234_9ACTN</name>
<reference evidence="1" key="1">
    <citation type="submission" date="2021-01" db="EMBL/GenBank/DDBJ databases">
        <title>Whole genome shotgun sequence of Planobispora takensis NBRC 109077.</title>
        <authorList>
            <person name="Komaki H."/>
            <person name="Tamura T."/>
        </authorList>
    </citation>
    <scope>NUCLEOTIDE SEQUENCE</scope>
    <source>
        <strain evidence="1">NBRC 109077</strain>
    </source>
</reference>
<dbReference type="AlphaFoldDB" id="A0A8J3T234"/>
<dbReference type="PIRSF" id="PIRSF017393">
    <property type="entry name" value="MTase_SAV2177"/>
    <property type="match status" value="1"/>
</dbReference>
<keyword evidence="2" id="KW-1185">Reference proteome</keyword>
<dbReference type="Pfam" id="PF04672">
    <property type="entry name" value="Methyltransf_19"/>
    <property type="match status" value="1"/>
</dbReference>
<evidence type="ECO:0000313" key="1">
    <source>
        <dbReference type="EMBL" id="GII04682.1"/>
    </source>
</evidence>
<dbReference type="EMBL" id="BOOK01000053">
    <property type="protein sequence ID" value="GII04682.1"/>
    <property type="molecule type" value="Genomic_DNA"/>
</dbReference>
<dbReference type="InterPro" id="IPR006764">
    <property type="entry name" value="SAM_dep_MeTrfase_SAV2177_type"/>
</dbReference>
<comment type="caution">
    <text evidence="1">The sequence shown here is derived from an EMBL/GenBank/DDBJ whole genome shotgun (WGS) entry which is preliminary data.</text>
</comment>
<sequence>MTELPRVPTGVDPTVPSSARVHNYLLGGKDHFEADRALATRLLKAAPDSAALARAGRRFLAGAVRHMAREGTEQFLDLGTGIPAPPSVHEVAREIRPGARVAYVDYDPVVAMHNEVMFAGEEGVVSVRGDARDPQAVLQDPRITGLLDFSRPVGLLLVGVLHFVTEEEDPAGIVRAFRDRMVPGSHLALSHGMADSDPEAVAQLQAGAEGTPTQSVLRTHERVLALFEGFDLAEPGLVPVQRWRPEFDDPVRGLRIEGGVGVLRPA</sequence>
<dbReference type="SUPFAM" id="SSF53335">
    <property type="entry name" value="S-adenosyl-L-methionine-dependent methyltransferases"/>
    <property type="match status" value="1"/>
</dbReference>
<gene>
    <name evidence="1" type="ORF">Pta02_66900</name>
</gene>
<evidence type="ECO:0008006" key="3">
    <source>
        <dbReference type="Google" id="ProtNLM"/>
    </source>
</evidence>
<proteinExistence type="predicted"/>
<dbReference type="RefSeq" id="WP_239131419.1">
    <property type="nucleotide sequence ID" value="NZ_BOOK01000053.1"/>
</dbReference>
<accession>A0A8J3T234</accession>
<evidence type="ECO:0000313" key="2">
    <source>
        <dbReference type="Proteomes" id="UP000634476"/>
    </source>
</evidence>
<dbReference type="Proteomes" id="UP000634476">
    <property type="component" value="Unassembled WGS sequence"/>
</dbReference>
<dbReference type="InterPro" id="IPR029063">
    <property type="entry name" value="SAM-dependent_MTases_sf"/>
</dbReference>
<dbReference type="Gene3D" id="3.40.50.150">
    <property type="entry name" value="Vaccinia Virus protein VP39"/>
    <property type="match status" value="1"/>
</dbReference>